<evidence type="ECO:0000256" key="3">
    <source>
        <dbReference type="ARBA" id="ARBA00022975"/>
    </source>
</evidence>
<dbReference type="InterPro" id="IPR002195">
    <property type="entry name" value="Dihydroorotase_CS"/>
</dbReference>
<feature type="region of interest" description="Disordered" evidence="5">
    <location>
        <begin position="263"/>
        <end position="296"/>
    </location>
</feature>
<dbReference type="NCBIfam" id="NF002668">
    <property type="entry name" value="PRK02382.1"/>
    <property type="match status" value="1"/>
</dbReference>
<dbReference type="InterPro" id="IPR004722">
    <property type="entry name" value="DHOase"/>
</dbReference>
<feature type="binding site" evidence="4">
    <location>
        <position position="138"/>
    </location>
    <ligand>
        <name>Zn(2+)</name>
        <dbReference type="ChEBI" id="CHEBI:29105"/>
        <label>1</label>
    </ligand>
</feature>
<dbReference type="GO" id="GO:0044205">
    <property type="term" value="P:'de novo' UMP biosynthetic process"/>
    <property type="evidence" value="ECO:0007669"/>
    <property type="project" value="UniProtKB-UniRule"/>
</dbReference>
<feature type="binding site" evidence="4">
    <location>
        <begin position="56"/>
        <end position="58"/>
    </location>
    <ligand>
        <name>substrate</name>
    </ligand>
</feature>
<keyword evidence="1 4" id="KW-0479">Metal-binding</keyword>
<name>A0ABD5VEW5_9EURY</name>
<dbReference type="EC" id="3.5.2.3" evidence="4"/>
<dbReference type="RefSeq" id="WP_336350982.1">
    <property type="nucleotide sequence ID" value="NZ_JAZAQL010000002.1"/>
</dbReference>
<gene>
    <name evidence="4" type="primary">pyrC</name>
    <name evidence="7" type="ORF">ACFQGB_14315</name>
</gene>
<dbReference type="InterPro" id="IPR011059">
    <property type="entry name" value="Metal-dep_hydrolase_composite"/>
</dbReference>
<feature type="active site" evidence="4">
    <location>
        <position position="314"/>
    </location>
</feature>
<dbReference type="GO" id="GO:0008270">
    <property type="term" value="F:zinc ion binding"/>
    <property type="evidence" value="ECO:0007669"/>
    <property type="project" value="UniProtKB-UniRule"/>
</dbReference>
<accession>A0ABD5VEW5</accession>
<dbReference type="Pfam" id="PF01979">
    <property type="entry name" value="Amidohydro_1"/>
    <property type="match status" value="1"/>
</dbReference>
<feature type="binding site" evidence="4">
    <location>
        <position position="172"/>
    </location>
    <ligand>
        <name>Zn(2+)</name>
        <dbReference type="ChEBI" id="CHEBI:29105"/>
        <label>2</label>
    </ligand>
</feature>
<dbReference type="CDD" id="cd01318">
    <property type="entry name" value="DHOase_IIb"/>
    <property type="match status" value="1"/>
</dbReference>
<dbReference type="Proteomes" id="UP001596395">
    <property type="component" value="Unassembled WGS sequence"/>
</dbReference>
<keyword evidence="4" id="KW-0862">Zinc</keyword>
<evidence type="ECO:0000256" key="5">
    <source>
        <dbReference type="SAM" id="MobiDB-lite"/>
    </source>
</evidence>
<dbReference type="SUPFAM" id="SSF51556">
    <property type="entry name" value="Metallo-dependent hydrolases"/>
    <property type="match status" value="1"/>
</dbReference>
<protein>
    <recommendedName>
        <fullName evidence="4">Dihydroorotase</fullName>
        <shortName evidence="4">DHOase</shortName>
        <ecNumber evidence="4">3.5.2.3</ecNumber>
    </recommendedName>
</protein>
<comment type="caution">
    <text evidence="4">Lacks conserved residue(s) required for the propagation of feature annotation.</text>
</comment>
<evidence type="ECO:0000259" key="6">
    <source>
        <dbReference type="Pfam" id="PF01979"/>
    </source>
</evidence>
<comment type="cofactor">
    <cofactor evidence="4">
        <name>Zn(2+)</name>
        <dbReference type="ChEBI" id="CHEBI:29105"/>
    </cofactor>
    <text evidence="4">Binds 2 Zn(2+) ions per subunit.</text>
</comment>
<evidence type="ECO:0000256" key="4">
    <source>
        <dbReference type="HAMAP-Rule" id="MF_00220"/>
    </source>
</evidence>
<dbReference type="HAMAP" id="MF_00220_A">
    <property type="entry name" value="PyrC_classI_A"/>
    <property type="match status" value="1"/>
</dbReference>
<comment type="pathway">
    <text evidence="4">Pyrimidine metabolism; UMP biosynthesis via de novo pathway; (S)-dihydroorotate from bicarbonate: step 3/3.</text>
</comment>
<feature type="binding site" evidence="4">
    <location>
        <position position="88"/>
    </location>
    <ligand>
        <name>substrate</name>
    </ligand>
</feature>
<dbReference type="SUPFAM" id="SSF51338">
    <property type="entry name" value="Composite domain of metallo-dependent hydrolases"/>
    <property type="match status" value="1"/>
</dbReference>
<feature type="compositionally biased region" description="Basic and acidic residues" evidence="5">
    <location>
        <begin position="267"/>
        <end position="276"/>
    </location>
</feature>
<evidence type="ECO:0000256" key="2">
    <source>
        <dbReference type="ARBA" id="ARBA00022801"/>
    </source>
</evidence>
<comment type="function">
    <text evidence="4">Catalyzes the reversible cyclization of carbamoyl aspartate to dihydroorotate.</text>
</comment>
<dbReference type="InterPro" id="IPR006680">
    <property type="entry name" value="Amidohydro-rel"/>
</dbReference>
<dbReference type="GO" id="GO:0004151">
    <property type="term" value="F:dihydroorotase activity"/>
    <property type="evidence" value="ECO:0007669"/>
    <property type="project" value="UniProtKB-UniRule"/>
</dbReference>
<evidence type="ECO:0000313" key="8">
    <source>
        <dbReference type="Proteomes" id="UP001596395"/>
    </source>
</evidence>
<evidence type="ECO:0000256" key="1">
    <source>
        <dbReference type="ARBA" id="ARBA00022723"/>
    </source>
</evidence>
<keyword evidence="2 4" id="KW-0378">Hydrolase</keyword>
<dbReference type="Gene3D" id="3.20.20.140">
    <property type="entry name" value="Metal-dependent hydrolases"/>
    <property type="match status" value="1"/>
</dbReference>
<keyword evidence="3 4" id="KW-0665">Pyrimidine biosynthesis</keyword>
<comment type="similarity">
    <text evidence="4">Belongs to the metallo-dependent hydrolases superfamily. DHOase family. Class I DHOase subfamily.</text>
</comment>
<feature type="binding site" evidence="4">
    <location>
        <position position="314"/>
    </location>
    <ligand>
        <name>Zn(2+)</name>
        <dbReference type="ChEBI" id="CHEBI:29105"/>
        <label>1</label>
    </ligand>
</feature>
<feature type="domain" description="Amidohydrolase-related" evidence="6">
    <location>
        <begin position="46"/>
        <end position="394"/>
    </location>
</feature>
<organism evidence="7 8">
    <name type="scientific">Halorubellus litoreus</name>
    <dbReference type="NCBI Taxonomy" id="755308"/>
    <lineage>
        <taxon>Archaea</taxon>
        <taxon>Methanobacteriati</taxon>
        <taxon>Methanobacteriota</taxon>
        <taxon>Stenosarchaea group</taxon>
        <taxon>Halobacteria</taxon>
        <taxon>Halobacteriales</taxon>
        <taxon>Halorubellaceae</taxon>
        <taxon>Halorubellus</taxon>
    </lineage>
</organism>
<proteinExistence type="inferred from homology"/>
<feature type="binding site" evidence="4">
    <location>
        <position position="56"/>
    </location>
    <ligand>
        <name>Zn(2+)</name>
        <dbReference type="ChEBI" id="CHEBI:29105"/>
        <label>1</label>
    </ligand>
</feature>
<feature type="binding site" evidence="4">
    <location>
        <position position="318"/>
    </location>
    <ligand>
        <name>substrate</name>
    </ligand>
</feature>
<dbReference type="EMBL" id="JBHSXN010000002">
    <property type="protein sequence ID" value="MFC6954040.1"/>
    <property type="molecule type" value="Genomic_DNA"/>
</dbReference>
<keyword evidence="8" id="KW-1185">Reference proteome</keyword>
<reference evidence="7 8" key="1">
    <citation type="journal article" date="2019" name="Int. J. Syst. Evol. Microbiol.">
        <title>The Global Catalogue of Microorganisms (GCM) 10K type strain sequencing project: providing services to taxonomists for standard genome sequencing and annotation.</title>
        <authorList>
            <consortium name="The Broad Institute Genomics Platform"/>
            <consortium name="The Broad Institute Genome Sequencing Center for Infectious Disease"/>
            <person name="Wu L."/>
            <person name="Ma J."/>
        </authorList>
    </citation>
    <scope>NUCLEOTIDE SEQUENCE [LARGE SCALE GENOMIC DNA]</scope>
    <source>
        <strain evidence="7 8">GX26</strain>
    </source>
</reference>
<dbReference type="PANTHER" id="PTHR43668:SF2">
    <property type="entry name" value="ALLANTOINASE"/>
    <property type="match status" value="1"/>
</dbReference>
<comment type="caution">
    <text evidence="7">The sequence shown here is derived from an EMBL/GenBank/DDBJ whole genome shotgun (WGS) entry which is preliminary data.</text>
</comment>
<dbReference type="InterPro" id="IPR050138">
    <property type="entry name" value="DHOase/Allantoinase_Hydrolase"/>
</dbReference>
<sequence length="456" mass="47529">MLFRNATLADGETADVRVEDGEITAVGDVAAATGDETVVDASGKHLLPGAIDAHVHFRQPGYGHKETWETGSRSAVAGGVTTVVDQPNTSPPTTTGAAFDEKAAFADQSYVDWGINGGVTADWDPESLLERDVFALGEVFLADSTGNMGIDADLFADAVAKAGDADVTVTVHAEDATLFDEAALDDAGDGEGRAANADAWSAYRTADAEAAAVERACDVAANADAALHIAHTSTPEGVDAAAAAGATCEVSPHHLLLSRADLTGADAPDRPADRQPGDPLGTYGRMNPPLRSEARREDVYERVADGTVDVVATDHAPHTIEEKEATLTDAPSGVPGVETMLPLLLEEARTGRLDLERVRDLVAGNPADVFDLPRKGAVAEGTDADLVLVDLDDPTTIDGDALHSKCGWTPFDGWRGVFPERVYLRGDLAYDAARDTGGPAADDAFPAGAIGENVRR</sequence>
<feature type="binding site" evidence="4">
    <location>
        <position position="138"/>
    </location>
    <ligand>
        <name>Zn(2+)</name>
        <dbReference type="ChEBI" id="CHEBI:29105"/>
        <label>2</label>
    </ligand>
</feature>
<feature type="binding site" evidence="4">
    <location>
        <position position="54"/>
    </location>
    <ligand>
        <name>Zn(2+)</name>
        <dbReference type="ChEBI" id="CHEBI:29105"/>
        <label>1</label>
    </ligand>
</feature>
<dbReference type="AlphaFoldDB" id="A0ABD5VEW5"/>
<feature type="binding site" evidence="4">
    <location>
        <position position="231"/>
    </location>
    <ligand>
        <name>Zn(2+)</name>
        <dbReference type="ChEBI" id="CHEBI:29105"/>
        <label>2</label>
    </ligand>
</feature>
<dbReference type="InterPro" id="IPR032466">
    <property type="entry name" value="Metal_Hydrolase"/>
</dbReference>
<dbReference type="NCBIfam" id="TIGR00857">
    <property type="entry name" value="pyrC_multi"/>
    <property type="match status" value="1"/>
</dbReference>
<evidence type="ECO:0000313" key="7">
    <source>
        <dbReference type="EMBL" id="MFC6954040.1"/>
    </source>
</evidence>
<dbReference type="PROSITE" id="PS00483">
    <property type="entry name" value="DIHYDROOROTASE_2"/>
    <property type="match status" value="1"/>
</dbReference>
<dbReference type="PROSITE" id="PS00482">
    <property type="entry name" value="DIHYDROOROTASE_1"/>
    <property type="match status" value="1"/>
</dbReference>
<comment type="catalytic activity">
    <reaction evidence="4">
        <text>(S)-dihydroorotate + H2O = N-carbamoyl-L-aspartate + H(+)</text>
        <dbReference type="Rhea" id="RHEA:24296"/>
        <dbReference type="ChEBI" id="CHEBI:15377"/>
        <dbReference type="ChEBI" id="CHEBI:15378"/>
        <dbReference type="ChEBI" id="CHEBI:30864"/>
        <dbReference type="ChEBI" id="CHEBI:32814"/>
        <dbReference type="EC" id="3.5.2.3"/>
    </reaction>
</comment>
<dbReference type="PANTHER" id="PTHR43668">
    <property type="entry name" value="ALLANTOINASE"/>
    <property type="match status" value="1"/>
</dbReference>